<evidence type="ECO:0000256" key="4">
    <source>
        <dbReference type="ARBA" id="ARBA00022759"/>
    </source>
</evidence>
<evidence type="ECO:0000256" key="6">
    <source>
        <dbReference type="ARBA" id="ARBA00022884"/>
    </source>
</evidence>
<comment type="subunit">
    <text evidence="7">Consists of a catalytic RNA component (M1 or rnpB) and a protein subunit.</text>
</comment>
<evidence type="ECO:0000313" key="9">
    <source>
        <dbReference type="EMBL" id="GAA1745878.1"/>
    </source>
</evidence>
<evidence type="ECO:0000256" key="8">
    <source>
        <dbReference type="NCBIfam" id="TIGR00188"/>
    </source>
</evidence>
<evidence type="ECO:0000256" key="1">
    <source>
        <dbReference type="ARBA" id="ARBA00002663"/>
    </source>
</evidence>
<dbReference type="NCBIfam" id="TIGR00188">
    <property type="entry name" value="rnpA"/>
    <property type="match status" value="1"/>
</dbReference>
<evidence type="ECO:0000256" key="7">
    <source>
        <dbReference type="HAMAP-Rule" id="MF_00227"/>
    </source>
</evidence>
<evidence type="ECO:0000313" key="10">
    <source>
        <dbReference type="Proteomes" id="UP001501057"/>
    </source>
</evidence>
<comment type="caution">
    <text evidence="9">The sequence shown here is derived from an EMBL/GenBank/DDBJ whole genome shotgun (WGS) entry which is preliminary data.</text>
</comment>
<dbReference type="InterPro" id="IPR020568">
    <property type="entry name" value="Ribosomal_Su5_D2-typ_SF"/>
</dbReference>
<dbReference type="InterPro" id="IPR000100">
    <property type="entry name" value="RNase_P"/>
</dbReference>
<gene>
    <name evidence="7" type="primary">rnpA</name>
    <name evidence="9" type="ORF">GCM10009710_27410</name>
</gene>
<dbReference type="EMBL" id="BAAAME010000004">
    <property type="protein sequence ID" value="GAA1745878.1"/>
    <property type="molecule type" value="Genomic_DNA"/>
</dbReference>
<keyword evidence="10" id="KW-1185">Reference proteome</keyword>
<dbReference type="InterPro" id="IPR020539">
    <property type="entry name" value="RNase_P_CS"/>
</dbReference>
<name>A0ABN2K0S9_9ACTN</name>
<comment type="function">
    <text evidence="1 7">RNaseP catalyzes the removal of the 5'-leader sequence from pre-tRNA to produce the mature 5'-terminus. It can also cleave other RNA substrates such as 4.5S RNA. The protein component plays an auxiliary but essential role in vivo by binding to the 5'-leader sequence and broadening the substrate specificity of the ribozyme.</text>
</comment>
<dbReference type="PANTHER" id="PTHR33992:SF1">
    <property type="entry name" value="RIBONUCLEASE P PROTEIN COMPONENT"/>
    <property type="match status" value="1"/>
</dbReference>
<reference evidence="9 10" key="1">
    <citation type="journal article" date="2019" name="Int. J. Syst. Evol. Microbiol.">
        <title>The Global Catalogue of Microorganisms (GCM) 10K type strain sequencing project: providing services to taxonomists for standard genome sequencing and annotation.</title>
        <authorList>
            <consortium name="The Broad Institute Genomics Platform"/>
            <consortium name="The Broad Institute Genome Sequencing Center for Infectious Disease"/>
            <person name="Wu L."/>
            <person name="Ma J."/>
        </authorList>
    </citation>
    <scope>NUCLEOTIDE SEQUENCE [LARGE SCALE GENOMIC DNA]</scope>
    <source>
        <strain evidence="9 10">JCM 13518</strain>
    </source>
</reference>
<keyword evidence="4 7" id="KW-0255">Endonuclease</keyword>
<dbReference type="Gene3D" id="3.30.230.10">
    <property type="match status" value="1"/>
</dbReference>
<comment type="catalytic activity">
    <reaction evidence="7">
        <text>Endonucleolytic cleavage of RNA, removing 5'-extranucleotides from tRNA precursor.</text>
        <dbReference type="EC" id="3.1.26.5"/>
    </reaction>
</comment>
<evidence type="ECO:0000256" key="3">
    <source>
        <dbReference type="ARBA" id="ARBA00022722"/>
    </source>
</evidence>
<dbReference type="PROSITE" id="PS00648">
    <property type="entry name" value="RIBONUCLEASE_P"/>
    <property type="match status" value="1"/>
</dbReference>
<keyword evidence="6 7" id="KW-0694">RNA-binding</keyword>
<dbReference type="Proteomes" id="UP001501057">
    <property type="component" value="Unassembled WGS sequence"/>
</dbReference>
<dbReference type="Pfam" id="PF00825">
    <property type="entry name" value="Ribonuclease_P"/>
    <property type="match status" value="1"/>
</dbReference>
<keyword evidence="2 7" id="KW-0819">tRNA processing</keyword>
<protein>
    <recommendedName>
        <fullName evidence="7 8">Ribonuclease P protein component</fullName>
        <shortName evidence="7">RNase P protein</shortName>
        <shortName evidence="7">RNaseP protein</shortName>
        <ecNumber evidence="7 8">3.1.26.5</ecNumber>
    </recommendedName>
    <alternativeName>
        <fullName evidence="7">Protein C5</fullName>
    </alternativeName>
</protein>
<proteinExistence type="inferred from homology"/>
<evidence type="ECO:0000256" key="2">
    <source>
        <dbReference type="ARBA" id="ARBA00022694"/>
    </source>
</evidence>
<accession>A0ABN2K0S9</accession>
<comment type="similarity">
    <text evidence="7">Belongs to the RnpA family.</text>
</comment>
<sequence length="108" mass="11728">MRDGDEFRRTIRRGASASTSTLVTHLALTDEPDVRVGLVVGKKVGNAVVRNRVKRRIRHALRDELATLPQGARVVVRALAPAAHSTDLAADAVGSLRRAERRTTAARV</sequence>
<dbReference type="HAMAP" id="MF_00227">
    <property type="entry name" value="RNase_P"/>
    <property type="match status" value="1"/>
</dbReference>
<keyword evidence="3 7" id="KW-0540">Nuclease</keyword>
<dbReference type="EC" id="3.1.26.5" evidence="7 8"/>
<dbReference type="SUPFAM" id="SSF54211">
    <property type="entry name" value="Ribosomal protein S5 domain 2-like"/>
    <property type="match status" value="1"/>
</dbReference>
<evidence type="ECO:0000256" key="5">
    <source>
        <dbReference type="ARBA" id="ARBA00022801"/>
    </source>
</evidence>
<organism evidence="9 10">
    <name type="scientific">Aeromicrobium alkaliterrae</name>
    <dbReference type="NCBI Taxonomy" id="302168"/>
    <lineage>
        <taxon>Bacteria</taxon>
        <taxon>Bacillati</taxon>
        <taxon>Actinomycetota</taxon>
        <taxon>Actinomycetes</taxon>
        <taxon>Propionibacteriales</taxon>
        <taxon>Nocardioidaceae</taxon>
        <taxon>Aeromicrobium</taxon>
    </lineage>
</organism>
<dbReference type="PANTHER" id="PTHR33992">
    <property type="entry name" value="RIBONUCLEASE P PROTEIN COMPONENT"/>
    <property type="match status" value="1"/>
</dbReference>
<dbReference type="InterPro" id="IPR014721">
    <property type="entry name" value="Ribsml_uS5_D2-typ_fold_subgr"/>
</dbReference>
<keyword evidence="5 7" id="KW-0378">Hydrolase</keyword>